<comment type="caution">
    <text evidence="4">The sequence shown here is derived from an EMBL/GenBank/DDBJ whole genome shotgun (WGS) entry which is preliminary data.</text>
</comment>
<feature type="region of interest" description="Disordered" evidence="3">
    <location>
        <begin position="235"/>
        <end position="297"/>
    </location>
</feature>
<name>A0A3N2RMF4_LYSEN</name>
<evidence type="ECO:0000313" key="5">
    <source>
        <dbReference type="Proteomes" id="UP000275910"/>
    </source>
</evidence>
<protein>
    <submittedName>
        <fullName evidence="4">SDR family NAD(P)-dependent oxidoreductase</fullName>
    </submittedName>
</protein>
<proteinExistence type="inferred from homology"/>
<feature type="compositionally biased region" description="Pro residues" evidence="3">
    <location>
        <begin position="262"/>
        <end position="280"/>
    </location>
</feature>
<dbReference type="EMBL" id="RCTY01000011">
    <property type="protein sequence ID" value="ROU08571.1"/>
    <property type="molecule type" value="Genomic_DNA"/>
</dbReference>
<dbReference type="AlphaFoldDB" id="A0A3N2RMF4"/>
<dbReference type="InterPro" id="IPR002347">
    <property type="entry name" value="SDR_fam"/>
</dbReference>
<accession>A0A3N2RMF4</accession>
<dbReference type="RefSeq" id="WP_123646140.1">
    <property type="nucleotide sequence ID" value="NZ_RCTY01000011.1"/>
</dbReference>
<evidence type="ECO:0000256" key="2">
    <source>
        <dbReference type="ARBA" id="ARBA00023002"/>
    </source>
</evidence>
<sequence length="339" mass="35289">MKAPLVVLGATGGVGRGVVQAAIDSGRPVIAVARRSSELKALKAGYPQADLTVLAGSVANDAAGAKLARALRKLGRPFAGVVAAVCGSAERGRLLDSPAQFLRRKLDEDLLPHLAAARHLLPLLAERDRGGTYVLIGGPGSEHPWAGYGHRSIGAAALRMLARVLHDEARQQAVRVQLLAVDTPVCTEFNQRHSCPEWPSALSVGQRALALIDHDAGDEPPRPIVPYAVRAPGPALLPPRIRLPSPPASREHATPASSAPPATRPPATSPAPTSPAPASPAPASTNTVPKTVPLPAAAIATAQEPDCMSDDKTQRCLLDARALLKSLTAPNPKQEPTPR</sequence>
<dbReference type="Gene3D" id="3.40.50.720">
    <property type="entry name" value="NAD(P)-binding Rossmann-like Domain"/>
    <property type="match status" value="1"/>
</dbReference>
<gene>
    <name evidence="4" type="ORF">D9T17_03580</name>
</gene>
<evidence type="ECO:0000313" key="4">
    <source>
        <dbReference type="EMBL" id="ROU08571.1"/>
    </source>
</evidence>
<dbReference type="CDD" id="cd05233">
    <property type="entry name" value="SDR_c"/>
    <property type="match status" value="1"/>
</dbReference>
<dbReference type="Pfam" id="PF00106">
    <property type="entry name" value="adh_short"/>
    <property type="match status" value="1"/>
</dbReference>
<evidence type="ECO:0000256" key="3">
    <source>
        <dbReference type="SAM" id="MobiDB-lite"/>
    </source>
</evidence>
<dbReference type="PANTHER" id="PTHR43669:SF12">
    <property type="entry name" value="BLR5618 PROTEIN"/>
    <property type="match status" value="1"/>
</dbReference>
<dbReference type="GO" id="GO:0016491">
    <property type="term" value="F:oxidoreductase activity"/>
    <property type="evidence" value="ECO:0007669"/>
    <property type="project" value="UniProtKB-KW"/>
</dbReference>
<organism evidence="4 5">
    <name type="scientific">Lysobacter enzymogenes</name>
    <dbReference type="NCBI Taxonomy" id="69"/>
    <lineage>
        <taxon>Bacteria</taxon>
        <taxon>Pseudomonadati</taxon>
        <taxon>Pseudomonadota</taxon>
        <taxon>Gammaproteobacteria</taxon>
        <taxon>Lysobacterales</taxon>
        <taxon>Lysobacteraceae</taxon>
        <taxon>Lysobacter</taxon>
    </lineage>
</organism>
<dbReference type="InterPro" id="IPR036291">
    <property type="entry name" value="NAD(P)-bd_dom_sf"/>
</dbReference>
<reference evidence="4 5" key="1">
    <citation type="submission" date="2018-10" db="EMBL/GenBank/DDBJ databases">
        <title>The genome of Lysobacter enzymogenes OH11.</title>
        <authorList>
            <person name="Liu F."/>
            <person name="Zhao Y."/>
            <person name="Qian G."/>
            <person name="Chen Y."/>
            <person name="Xu H."/>
        </authorList>
    </citation>
    <scope>NUCLEOTIDE SEQUENCE [LARGE SCALE GENOMIC DNA]</scope>
    <source>
        <strain evidence="4 5">OH11</strain>
    </source>
</reference>
<evidence type="ECO:0000256" key="1">
    <source>
        <dbReference type="ARBA" id="ARBA00006484"/>
    </source>
</evidence>
<dbReference type="SUPFAM" id="SSF51735">
    <property type="entry name" value="NAD(P)-binding Rossmann-fold domains"/>
    <property type="match status" value="1"/>
</dbReference>
<dbReference type="PANTHER" id="PTHR43669">
    <property type="entry name" value="5-KETO-D-GLUCONATE 5-REDUCTASE"/>
    <property type="match status" value="1"/>
</dbReference>
<comment type="similarity">
    <text evidence="1">Belongs to the short-chain dehydrogenases/reductases (SDR) family.</text>
</comment>
<keyword evidence="2" id="KW-0560">Oxidoreductase</keyword>
<dbReference type="Proteomes" id="UP000275910">
    <property type="component" value="Unassembled WGS sequence"/>
</dbReference>